<sequence>MPKPLWLLVIGMVINVTAASFLWPLNTIYMSQELGQSLAIAGLVLMCNAGAGVIGNLIGGMMFDRIGAYRTIILSIWITIISAFILAYNHTFFYYATLMVGLGFGSGMMFPAMYALAGKVWPEGGRKSFNAMYVAQNVGVAVGTALAGIVASISFDWIFLANGLVYVGLLLFVMTTFRSFASSREKSGATTNVFEQNLAIRSKRPLIALLILCVGFFICWVAYVQWQSTISVHTQNLGIDLKQYSVLWTVNGAMIVLCQPFIAFIVKRWVPTLKVQIYVGLAVFMIAYFVLTQATIFSMFLIAMIILTIGEMFVWPAIPTVAHQLAPEGKAGFYQGIVNSVATGGRMFGPFIGGVLADAYGMETLFYVLGSMFVLAFVTTAFYDRVLLTKRSEMFASKGMM</sequence>
<proteinExistence type="predicted"/>
<evidence type="ECO:0000256" key="1">
    <source>
        <dbReference type="ARBA" id="ARBA00004651"/>
    </source>
</evidence>
<dbReference type="PANTHER" id="PTHR23517:SF10">
    <property type="entry name" value="MAJOR FACILITATOR SUPERFAMILY (MFS) PROFILE DOMAIN-CONTAINING PROTEIN"/>
    <property type="match status" value="1"/>
</dbReference>
<dbReference type="InterPro" id="IPR011701">
    <property type="entry name" value="MFS"/>
</dbReference>
<comment type="subcellular location">
    <subcellularLocation>
        <location evidence="1">Cell membrane</location>
        <topology evidence="1">Multi-pass membrane protein</topology>
    </subcellularLocation>
</comment>
<keyword evidence="3" id="KW-1003">Cell membrane</keyword>
<protein>
    <submittedName>
        <fullName evidence="8">Multidrug MFS transporter</fullName>
    </submittedName>
</protein>
<dbReference type="EMBL" id="LILD01000001">
    <property type="protein sequence ID" value="KOO38006.1"/>
    <property type="molecule type" value="Genomic_DNA"/>
</dbReference>
<keyword evidence="2" id="KW-0813">Transport</keyword>
<reference evidence="8" key="1">
    <citation type="submission" date="2015-08" db="EMBL/GenBank/DDBJ databases">
        <title>Complete DNA Sequence of Pseudomonas syringae pv. actinidiae, the Causal Agent of Kiwifruit Canker Disease.</title>
        <authorList>
            <person name="Rikkerink E.H.A."/>
            <person name="Fineran P.C."/>
        </authorList>
    </citation>
    <scope>NUCLEOTIDE SEQUENCE</scope>
    <source>
        <strain evidence="8">DSM 13666</strain>
    </source>
</reference>
<gene>
    <name evidence="8" type="ORF">AMD02_03395</name>
</gene>
<dbReference type="GO" id="GO:0022857">
    <property type="term" value="F:transmembrane transporter activity"/>
    <property type="evidence" value="ECO:0007669"/>
    <property type="project" value="InterPro"/>
</dbReference>
<evidence type="ECO:0000256" key="6">
    <source>
        <dbReference type="ARBA" id="ARBA00023136"/>
    </source>
</evidence>
<dbReference type="InterPro" id="IPR036259">
    <property type="entry name" value="MFS_trans_sf"/>
</dbReference>
<dbReference type="PATRIC" id="fig|136160.3.peg.921"/>
<dbReference type="Pfam" id="PF07690">
    <property type="entry name" value="MFS_1"/>
    <property type="match status" value="1"/>
</dbReference>
<feature type="domain" description="Major facilitator superfamily (MFS) profile" evidence="7">
    <location>
        <begin position="4"/>
        <end position="388"/>
    </location>
</feature>
<dbReference type="GO" id="GO:0005886">
    <property type="term" value="C:plasma membrane"/>
    <property type="evidence" value="ECO:0007669"/>
    <property type="project" value="UniProtKB-SubCell"/>
</dbReference>
<dbReference type="PANTHER" id="PTHR23517">
    <property type="entry name" value="RESISTANCE PROTEIN MDTM, PUTATIVE-RELATED-RELATED"/>
    <property type="match status" value="1"/>
</dbReference>
<evidence type="ECO:0000259" key="7">
    <source>
        <dbReference type="PROSITE" id="PS50850"/>
    </source>
</evidence>
<dbReference type="InterPro" id="IPR020846">
    <property type="entry name" value="MFS_dom"/>
</dbReference>
<evidence type="ECO:0000256" key="4">
    <source>
        <dbReference type="ARBA" id="ARBA00022692"/>
    </source>
</evidence>
<evidence type="ECO:0000256" key="2">
    <source>
        <dbReference type="ARBA" id="ARBA00022448"/>
    </source>
</evidence>
<evidence type="ECO:0000313" key="8">
    <source>
        <dbReference type="EMBL" id="KOO38006.1"/>
    </source>
</evidence>
<dbReference type="SUPFAM" id="SSF103473">
    <property type="entry name" value="MFS general substrate transporter"/>
    <property type="match status" value="1"/>
</dbReference>
<keyword evidence="5" id="KW-1133">Transmembrane helix</keyword>
<keyword evidence="4" id="KW-0812">Transmembrane</keyword>
<dbReference type="GeneID" id="87598802"/>
<name>A0A0M0KGR8_ALKHA</name>
<comment type="caution">
    <text evidence="8">The sequence shown here is derived from an EMBL/GenBank/DDBJ whole genome shotgun (WGS) entry which is preliminary data.</text>
</comment>
<dbReference type="Gene3D" id="1.20.1250.20">
    <property type="entry name" value="MFS general substrate transporter like domains"/>
    <property type="match status" value="2"/>
</dbReference>
<dbReference type="CDD" id="cd17329">
    <property type="entry name" value="MFS_MdtH_MDR_like"/>
    <property type="match status" value="1"/>
</dbReference>
<evidence type="ECO:0000256" key="5">
    <source>
        <dbReference type="ARBA" id="ARBA00022989"/>
    </source>
</evidence>
<organism evidence="8">
    <name type="scientific">Halalkalibacterium halodurans</name>
    <name type="common">Bacillus halodurans</name>
    <dbReference type="NCBI Taxonomy" id="86665"/>
    <lineage>
        <taxon>Bacteria</taxon>
        <taxon>Bacillati</taxon>
        <taxon>Bacillota</taxon>
        <taxon>Bacilli</taxon>
        <taxon>Bacillales</taxon>
        <taxon>Bacillaceae</taxon>
        <taxon>Halalkalibacterium (ex Joshi et al. 2022)</taxon>
    </lineage>
</organism>
<dbReference type="InterPro" id="IPR050171">
    <property type="entry name" value="MFS_Transporters"/>
</dbReference>
<keyword evidence="6" id="KW-0472">Membrane</keyword>
<dbReference type="PROSITE" id="PS50850">
    <property type="entry name" value="MFS"/>
    <property type="match status" value="1"/>
</dbReference>
<dbReference type="AlphaFoldDB" id="A0A0M0KGR8"/>
<dbReference type="RefSeq" id="WP_053430467.1">
    <property type="nucleotide sequence ID" value="NZ_CP040441.1"/>
</dbReference>
<accession>A0A0M0KGR8</accession>
<evidence type="ECO:0000256" key="3">
    <source>
        <dbReference type="ARBA" id="ARBA00022475"/>
    </source>
</evidence>